<feature type="domain" description="HTH lacI-type" evidence="4">
    <location>
        <begin position="5"/>
        <end position="59"/>
    </location>
</feature>
<evidence type="ECO:0000256" key="3">
    <source>
        <dbReference type="ARBA" id="ARBA00023163"/>
    </source>
</evidence>
<dbReference type="PANTHER" id="PTHR30146:SF109">
    <property type="entry name" value="HTH-TYPE TRANSCRIPTIONAL REGULATOR GALS"/>
    <property type="match status" value="1"/>
</dbReference>
<keyword evidence="1" id="KW-0805">Transcription regulation</keyword>
<dbReference type="InterPro" id="IPR010982">
    <property type="entry name" value="Lambda_DNA-bd_dom_sf"/>
</dbReference>
<dbReference type="Gene3D" id="3.40.50.2300">
    <property type="match status" value="2"/>
</dbReference>
<evidence type="ECO:0000259" key="4">
    <source>
        <dbReference type="PROSITE" id="PS50932"/>
    </source>
</evidence>
<dbReference type="InterPro" id="IPR028082">
    <property type="entry name" value="Peripla_BP_I"/>
</dbReference>
<evidence type="ECO:0000313" key="6">
    <source>
        <dbReference type="Proteomes" id="UP001610063"/>
    </source>
</evidence>
<keyword evidence="3" id="KW-0804">Transcription</keyword>
<dbReference type="SUPFAM" id="SSF53822">
    <property type="entry name" value="Periplasmic binding protein-like I"/>
    <property type="match status" value="1"/>
</dbReference>
<protein>
    <submittedName>
        <fullName evidence="5">LacI family DNA-binding transcriptional regulator</fullName>
    </submittedName>
</protein>
<evidence type="ECO:0000256" key="1">
    <source>
        <dbReference type="ARBA" id="ARBA00023015"/>
    </source>
</evidence>
<proteinExistence type="predicted"/>
<sequence length="332" mass="36406">MKRVATIKDIASALDVSTSTVSRILNGKNQSNAQLVKEVKAMARKLNYQVNTAAKGLRTNKTKLIGIIVPEIGDDFFAAILSGMQEASEELGYNLLVCQSNESKKKENQLVKSLIACNVEGILIAPSKETHNINFLKGLPALGKHAVIFDRIIDQEVFPHISFDDEQGGYLGGKYLIASGHRKLLFIGLSEALKNGVARLSGYNKALDESDLPNCTASFLDTDGTASEILDHHWQEGAYDAVACYNDLIGAQVIAHFNEIGVKVPQEVSVLGFDNRPLCEYTFPRLSSIEHSTNKMGRMAVTTLLDLLNETESETLDIAPKLVERNSVRQRS</sequence>
<evidence type="ECO:0000256" key="2">
    <source>
        <dbReference type="ARBA" id="ARBA00023125"/>
    </source>
</evidence>
<keyword evidence="6" id="KW-1185">Reference proteome</keyword>
<name>A0ABW7N434_9BACT</name>
<dbReference type="CDD" id="cd01392">
    <property type="entry name" value="HTH_LacI"/>
    <property type="match status" value="1"/>
</dbReference>
<dbReference type="CDD" id="cd06267">
    <property type="entry name" value="PBP1_LacI_sugar_binding-like"/>
    <property type="match status" value="1"/>
</dbReference>
<dbReference type="GO" id="GO:0003677">
    <property type="term" value="F:DNA binding"/>
    <property type="evidence" value="ECO:0007669"/>
    <property type="project" value="UniProtKB-KW"/>
</dbReference>
<organism evidence="5 6">
    <name type="scientific">Marinoscillum luteum</name>
    <dbReference type="NCBI Taxonomy" id="861051"/>
    <lineage>
        <taxon>Bacteria</taxon>
        <taxon>Pseudomonadati</taxon>
        <taxon>Bacteroidota</taxon>
        <taxon>Cytophagia</taxon>
        <taxon>Cytophagales</taxon>
        <taxon>Reichenbachiellaceae</taxon>
        <taxon>Marinoscillum</taxon>
    </lineage>
</organism>
<dbReference type="Pfam" id="PF13377">
    <property type="entry name" value="Peripla_BP_3"/>
    <property type="match status" value="1"/>
</dbReference>
<reference evidence="5 6" key="1">
    <citation type="journal article" date="2013" name="Int. J. Syst. Evol. Microbiol.">
        <title>Marinoscillum luteum sp. nov., isolated from marine sediment.</title>
        <authorList>
            <person name="Cha I.T."/>
            <person name="Park S.J."/>
            <person name="Kim S.J."/>
            <person name="Kim J.G."/>
            <person name="Jung M.Y."/>
            <person name="Shin K.S."/>
            <person name="Kwon K.K."/>
            <person name="Yang S.H."/>
            <person name="Seo Y.S."/>
            <person name="Rhee S.K."/>
        </authorList>
    </citation>
    <scope>NUCLEOTIDE SEQUENCE [LARGE SCALE GENOMIC DNA]</scope>
    <source>
        <strain evidence="5 6">KCTC 23939</strain>
    </source>
</reference>
<accession>A0ABW7N434</accession>
<gene>
    <name evidence="5" type="ORF">ACHKAR_02825</name>
</gene>
<dbReference type="InterPro" id="IPR046335">
    <property type="entry name" value="LacI/GalR-like_sensor"/>
</dbReference>
<keyword evidence="2 5" id="KW-0238">DNA-binding</keyword>
<comment type="caution">
    <text evidence="5">The sequence shown here is derived from an EMBL/GenBank/DDBJ whole genome shotgun (WGS) entry which is preliminary data.</text>
</comment>
<dbReference type="PROSITE" id="PS50932">
    <property type="entry name" value="HTH_LACI_2"/>
    <property type="match status" value="1"/>
</dbReference>
<dbReference type="Gene3D" id="1.10.260.40">
    <property type="entry name" value="lambda repressor-like DNA-binding domains"/>
    <property type="match status" value="1"/>
</dbReference>
<dbReference type="SUPFAM" id="SSF47413">
    <property type="entry name" value="lambda repressor-like DNA-binding domains"/>
    <property type="match status" value="1"/>
</dbReference>
<dbReference type="Proteomes" id="UP001610063">
    <property type="component" value="Unassembled WGS sequence"/>
</dbReference>
<evidence type="ECO:0000313" key="5">
    <source>
        <dbReference type="EMBL" id="MFH6982351.1"/>
    </source>
</evidence>
<dbReference type="Pfam" id="PF00356">
    <property type="entry name" value="LacI"/>
    <property type="match status" value="1"/>
</dbReference>
<dbReference type="PANTHER" id="PTHR30146">
    <property type="entry name" value="LACI-RELATED TRANSCRIPTIONAL REPRESSOR"/>
    <property type="match status" value="1"/>
</dbReference>
<dbReference type="InterPro" id="IPR000843">
    <property type="entry name" value="HTH_LacI"/>
</dbReference>
<dbReference type="RefSeq" id="WP_395416086.1">
    <property type="nucleotide sequence ID" value="NZ_JBIPKE010000011.1"/>
</dbReference>
<dbReference type="SMART" id="SM00354">
    <property type="entry name" value="HTH_LACI"/>
    <property type="match status" value="1"/>
</dbReference>
<dbReference type="EMBL" id="JBIPKE010000011">
    <property type="protein sequence ID" value="MFH6982351.1"/>
    <property type="molecule type" value="Genomic_DNA"/>
</dbReference>